<proteinExistence type="predicted"/>
<protein>
    <submittedName>
        <fullName evidence="1">Uncharacterized protein</fullName>
    </submittedName>
</protein>
<gene>
    <name evidence="1" type="ORF">Dda_8256</name>
</gene>
<name>A0AAD6IVW6_DREDA</name>
<accession>A0AAD6IVW6</accession>
<evidence type="ECO:0000313" key="2">
    <source>
        <dbReference type="Proteomes" id="UP001221413"/>
    </source>
</evidence>
<sequence length="1172" mass="121905">MEENTAQSTTVTLLPSSSQSPLAVFRGVYHAFHSVSSSCTFANSGCSTTTPLTAPFPPFFYRCGKEQQRRLHACYRRLVDVHVLENGEHGLRTDDLAADADLFDEHVAPSDDFGCDTHRQPAGIPGDKPDLPPPAFEVQHVEALPVPSLPVEPVGHAVLRCEGEDHFLGEDFVADDCFPCGFRGLGDGALAPDAGFVSGEEGADVAEGEGDAFARRWFVGRPRMNIELLGRGIFWMMRFSSSSGSWLLGLVGRCSGGSAVEVFSAGLGGSLSFSPGGVVATGLAGGFSVDVDGALSAGFTGSFVFSVSTGGDVSFGVSFSLFALTGAGTAVSFCFSGSLPSPASAAAVGVAFPPAILSSRSFFFVRSVITRCAPRLTLTMLLPFTISSVLSECSLMVLQRTLNVAADGIDGLREGEERRGFVSRVAVDGEAAVGADCALHGDEAGHFPAAVVHYAPLDFRFEGCEGGGGEVVRQEGGEEGGGVRWFAEGVCGPEELGGRGVFPLVFAGGVGFGGWISSVDAPVGRVSFFASTDDIVVGGLSSEGGVVVEGGGEVVVVDVGDSLLAALWLAFFLSVVTFSAAAELVESVLAQAASASVFLPMIDLRSSSFAACDFSASPLEIVDEDRLRLPIARARSIDLAAAAAAAPTTDIPDCDLRSCGRRIDTFARTLPVGAEGAEGVVVVEDPEPGDILVRLCSCTATPPSSLSSAEALAPGGHAAAAVNSRCAGGSPIGRSRLSSSSSSVRGGFRVSPAAVLVFVFFGRAADAQLLDEGLDDLRVERRVAYPARPRDLLAVGLVRCCPLLLLLVLVLALSLSLAVALAQLLEDVSALHTRDAEVGFHFLDGDVVAGAGAVEHAVVDDGHEEAVHGGVGDGREDADVAVGAGKVDFGDHAAAQGAEEMGDVEGRVVVLDEFEVGVADEGCDGGGRLCAVVRFPEGRVLVDELVGEVFVGLGAGVAAGAFLVGEGLELAVDLLLQLAEPLALLLRLAVASGDRRRRRRWGGDLVREDAVATLRLPAGVEVRGDPDDLVAGVVEGGDQRRQLCDGGCDGVRRHAHRVGGVRCQEGVLAVEDEQGPARAQLRRRATEHFQRREIHQKAGYLKRGISNGDANAMGNANEGSKKAVTVVAAGIKQQQQQQQQETFETRRGQDRDGVYYTGIAMWPGASNAARSE</sequence>
<evidence type="ECO:0000313" key="1">
    <source>
        <dbReference type="EMBL" id="KAJ6257367.1"/>
    </source>
</evidence>
<dbReference type="AlphaFoldDB" id="A0AAD6IVW6"/>
<dbReference type="EMBL" id="JAQGDS010000011">
    <property type="protein sequence ID" value="KAJ6257367.1"/>
    <property type="molecule type" value="Genomic_DNA"/>
</dbReference>
<comment type="caution">
    <text evidence="1">The sequence shown here is derived from an EMBL/GenBank/DDBJ whole genome shotgun (WGS) entry which is preliminary data.</text>
</comment>
<reference evidence="1" key="1">
    <citation type="submission" date="2023-01" db="EMBL/GenBank/DDBJ databases">
        <title>The chitinases involved in constricting ring structure development in the nematode-trapping fungus Drechslerella dactyloides.</title>
        <authorList>
            <person name="Wang R."/>
            <person name="Zhang L."/>
            <person name="Tang P."/>
            <person name="Li S."/>
            <person name="Liang L."/>
        </authorList>
    </citation>
    <scope>NUCLEOTIDE SEQUENCE</scope>
    <source>
        <strain evidence="1">YMF1.00031</strain>
    </source>
</reference>
<dbReference type="Proteomes" id="UP001221413">
    <property type="component" value="Unassembled WGS sequence"/>
</dbReference>
<keyword evidence="2" id="KW-1185">Reference proteome</keyword>
<organism evidence="1 2">
    <name type="scientific">Drechslerella dactyloides</name>
    <name type="common">Nematode-trapping fungus</name>
    <name type="synonym">Arthrobotrys dactyloides</name>
    <dbReference type="NCBI Taxonomy" id="74499"/>
    <lineage>
        <taxon>Eukaryota</taxon>
        <taxon>Fungi</taxon>
        <taxon>Dikarya</taxon>
        <taxon>Ascomycota</taxon>
        <taxon>Pezizomycotina</taxon>
        <taxon>Orbiliomycetes</taxon>
        <taxon>Orbiliales</taxon>
        <taxon>Orbiliaceae</taxon>
        <taxon>Drechslerella</taxon>
    </lineage>
</organism>